<protein>
    <submittedName>
        <fullName evidence="1">Uncharacterized protein</fullName>
    </submittedName>
</protein>
<dbReference type="OrthoDB" id="3604898at2"/>
<accession>A0A495VY93</accession>
<organism evidence="1 2">
    <name type="scientific">Saccharothrix australiensis</name>
    <dbReference type="NCBI Taxonomy" id="2072"/>
    <lineage>
        <taxon>Bacteria</taxon>
        <taxon>Bacillati</taxon>
        <taxon>Actinomycetota</taxon>
        <taxon>Actinomycetes</taxon>
        <taxon>Pseudonocardiales</taxon>
        <taxon>Pseudonocardiaceae</taxon>
        <taxon>Saccharothrix</taxon>
    </lineage>
</organism>
<reference evidence="1 2" key="1">
    <citation type="submission" date="2018-10" db="EMBL/GenBank/DDBJ databases">
        <title>Sequencing the genomes of 1000 actinobacteria strains.</title>
        <authorList>
            <person name="Klenk H.-P."/>
        </authorList>
    </citation>
    <scope>NUCLEOTIDE SEQUENCE [LARGE SCALE GENOMIC DNA]</scope>
    <source>
        <strain evidence="1 2">DSM 43800</strain>
    </source>
</reference>
<evidence type="ECO:0000313" key="2">
    <source>
        <dbReference type="Proteomes" id="UP000282084"/>
    </source>
</evidence>
<proteinExistence type="predicted"/>
<dbReference type="Proteomes" id="UP000282084">
    <property type="component" value="Unassembled WGS sequence"/>
</dbReference>
<keyword evidence="2" id="KW-1185">Reference proteome</keyword>
<sequence>MTGMRDRVRGWFAANAEHITVEFFPDPDGRPVVAGQGYLRLWLVEGFLAKRVSWGREHFPALHGGVTLSFLGSEATPFTRFTRPGASLTAPGAYLDYPMTALIPYAGGTVEVEAALYRASSGGPLETAVTIAGGLAPLIGPPLSTAATIAEKVSTGVDAVLAAHGDDPVLGVHWAMTSPGGGGNVLRPGHLAVVSGSPDALPGPLTIVDGRLHGPRGLLTGYDFLVLRVECREERDDWSFPELERLRREAVTAYLHGLPETHRDLRNRAVVAVFNSPDLTETDAHRVAKYVRQSIDRVTELGVTPAETDGLDPIPAHKLPDRHEVEGQTLTSLLQT</sequence>
<evidence type="ECO:0000313" key="1">
    <source>
        <dbReference type="EMBL" id="RKT54382.1"/>
    </source>
</evidence>
<comment type="caution">
    <text evidence="1">The sequence shown here is derived from an EMBL/GenBank/DDBJ whole genome shotgun (WGS) entry which is preliminary data.</text>
</comment>
<dbReference type="RefSeq" id="WP_147455119.1">
    <property type="nucleotide sequence ID" value="NZ_RBXO01000001.1"/>
</dbReference>
<dbReference type="EMBL" id="RBXO01000001">
    <property type="protein sequence ID" value="RKT54382.1"/>
    <property type="molecule type" value="Genomic_DNA"/>
</dbReference>
<gene>
    <name evidence="1" type="ORF">C8E97_3002</name>
</gene>
<name>A0A495VY93_9PSEU</name>
<dbReference type="AlphaFoldDB" id="A0A495VY93"/>